<dbReference type="InterPro" id="IPR011701">
    <property type="entry name" value="MFS"/>
</dbReference>
<feature type="transmembrane region" description="Helical" evidence="6">
    <location>
        <begin position="263"/>
        <end position="279"/>
    </location>
</feature>
<feature type="transmembrane region" description="Helical" evidence="6">
    <location>
        <begin position="146"/>
        <end position="168"/>
    </location>
</feature>
<comment type="caution">
    <text evidence="8">The sequence shown here is derived from an EMBL/GenBank/DDBJ whole genome shotgun (WGS) entry which is preliminary data.</text>
</comment>
<comment type="subcellular location">
    <subcellularLocation>
        <location evidence="1">Cell membrane</location>
        <topology evidence="1">Multi-pass membrane protein</topology>
    </subcellularLocation>
</comment>
<dbReference type="InterPro" id="IPR020846">
    <property type="entry name" value="MFS_dom"/>
</dbReference>
<feature type="transmembrane region" description="Helical" evidence="6">
    <location>
        <begin position="351"/>
        <end position="375"/>
    </location>
</feature>
<feature type="transmembrane region" description="Helical" evidence="6">
    <location>
        <begin position="56"/>
        <end position="80"/>
    </location>
</feature>
<evidence type="ECO:0000313" key="9">
    <source>
        <dbReference type="Proteomes" id="UP000297693"/>
    </source>
</evidence>
<feature type="transmembrane region" description="Helical" evidence="6">
    <location>
        <begin position="174"/>
        <end position="196"/>
    </location>
</feature>
<dbReference type="Pfam" id="PF07690">
    <property type="entry name" value="MFS_1"/>
    <property type="match status" value="1"/>
</dbReference>
<dbReference type="AlphaFoldDB" id="A0A4V3JRH7"/>
<feature type="transmembrane region" description="Helical" evidence="6">
    <location>
        <begin position="387"/>
        <end position="404"/>
    </location>
</feature>
<dbReference type="PANTHER" id="PTHR43124">
    <property type="entry name" value="PURINE EFFLUX PUMP PBUE"/>
    <property type="match status" value="1"/>
</dbReference>
<evidence type="ECO:0000259" key="7">
    <source>
        <dbReference type="PROSITE" id="PS50850"/>
    </source>
</evidence>
<dbReference type="PANTHER" id="PTHR43124:SF3">
    <property type="entry name" value="CHLORAMPHENICOL EFFLUX PUMP RV0191"/>
    <property type="match status" value="1"/>
</dbReference>
<feature type="transmembrane region" description="Helical" evidence="6">
    <location>
        <begin position="87"/>
        <end position="107"/>
    </location>
</feature>
<dbReference type="GO" id="GO:0022857">
    <property type="term" value="F:transmembrane transporter activity"/>
    <property type="evidence" value="ECO:0007669"/>
    <property type="project" value="InterPro"/>
</dbReference>
<keyword evidence="9" id="KW-1185">Reference proteome</keyword>
<protein>
    <submittedName>
        <fullName evidence="8">MFS transporter</fullName>
    </submittedName>
</protein>
<evidence type="ECO:0000313" key="8">
    <source>
        <dbReference type="EMBL" id="TGL60305.1"/>
    </source>
</evidence>
<dbReference type="InterPro" id="IPR036259">
    <property type="entry name" value="MFS_trans_sf"/>
</dbReference>
<feature type="transmembrane region" description="Helical" evidence="6">
    <location>
        <begin position="229"/>
        <end position="251"/>
    </location>
</feature>
<reference evidence="8" key="1">
    <citation type="journal article" date="2019" name="PLoS Negl. Trop. Dis.">
        <title>Revisiting the worldwide diversity of Leptospira species in the environment.</title>
        <authorList>
            <person name="Vincent A.T."/>
            <person name="Schiettekatte O."/>
            <person name="Bourhy P."/>
            <person name="Veyrier F.J."/>
            <person name="Picardeau M."/>
        </authorList>
    </citation>
    <scope>NUCLEOTIDE SEQUENCE [LARGE SCALE GENOMIC DNA]</scope>
    <source>
        <strain evidence="8">201702476</strain>
    </source>
</reference>
<evidence type="ECO:0000256" key="5">
    <source>
        <dbReference type="ARBA" id="ARBA00023136"/>
    </source>
</evidence>
<feature type="transmembrane region" description="Helical" evidence="6">
    <location>
        <begin position="21"/>
        <end position="44"/>
    </location>
</feature>
<dbReference type="GO" id="GO:0005886">
    <property type="term" value="C:plasma membrane"/>
    <property type="evidence" value="ECO:0007669"/>
    <property type="project" value="UniProtKB-SubCell"/>
</dbReference>
<dbReference type="Gene3D" id="1.20.1250.20">
    <property type="entry name" value="MFS general substrate transporter like domains"/>
    <property type="match status" value="1"/>
</dbReference>
<keyword evidence="5 6" id="KW-0472">Membrane</keyword>
<evidence type="ECO:0000256" key="1">
    <source>
        <dbReference type="ARBA" id="ARBA00004651"/>
    </source>
</evidence>
<dbReference type="EMBL" id="RQGD01000022">
    <property type="protein sequence ID" value="TGL60305.1"/>
    <property type="molecule type" value="Genomic_DNA"/>
</dbReference>
<keyword evidence="3 6" id="KW-0812">Transmembrane</keyword>
<gene>
    <name evidence="8" type="ORF">EHQ58_07360</name>
</gene>
<accession>A0A4V3JRH7</accession>
<organism evidence="8 9">
    <name type="scientific">Leptospira ognonensis</name>
    <dbReference type="NCBI Taxonomy" id="2484945"/>
    <lineage>
        <taxon>Bacteria</taxon>
        <taxon>Pseudomonadati</taxon>
        <taxon>Spirochaetota</taxon>
        <taxon>Spirochaetia</taxon>
        <taxon>Leptospirales</taxon>
        <taxon>Leptospiraceae</taxon>
        <taxon>Leptospira</taxon>
    </lineage>
</organism>
<name>A0A4V3JRH7_9LEPT</name>
<keyword evidence="4 6" id="KW-1133">Transmembrane helix</keyword>
<keyword evidence="2" id="KW-1003">Cell membrane</keyword>
<evidence type="ECO:0000256" key="4">
    <source>
        <dbReference type="ARBA" id="ARBA00022989"/>
    </source>
</evidence>
<feature type="domain" description="Major facilitator superfamily (MFS) profile" evidence="7">
    <location>
        <begin position="22"/>
        <end position="407"/>
    </location>
</feature>
<feature type="transmembrane region" description="Helical" evidence="6">
    <location>
        <begin position="113"/>
        <end position="134"/>
    </location>
</feature>
<proteinExistence type="predicted"/>
<feature type="transmembrane region" description="Helical" evidence="6">
    <location>
        <begin position="291"/>
        <end position="310"/>
    </location>
</feature>
<dbReference type="OrthoDB" id="337363at2"/>
<dbReference type="InterPro" id="IPR050189">
    <property type="entry name" value="MFS_Efflux_Transporters"/>
</dbReference>
<evidence type="ECO:0000256" key="2">
    <source>
        <dbReference type="ARBA" id="ARBA00022475"/>
    </source>
</evidence>
<evidence type="ECO:0000256" key="6">
    <source>
        <dbReference type="SAM" id="Phobius"/>
    </source>
</evidence>
<sequence>MEIANPHPDHHPLHTVQKERAIIFILAALQFLHILDFVIMMPLGPVFMESFHIGSAQFGFLVSAYTFSAGIFGFIGAFFLDRFDRKHALLTVYAGFALGTLLCAFAPTYNTFLTARIIAGGFGGVIGALVLSIIGDIIPIFRRGVATGVVMSAFSVASVIGVPAGLYFANQYGWHFPFLALAILSFLLLPIAAKVLPRIRIHLDQRMEGDKKWDAIRLVFTRKSHYRSFAFMVALMFGGFTIIPFLSPYLVSNVGLTKEELPYIYFFGGLFTFFTSRIIGKLSDKYGKYPVYAVLGILSVIPVSLITSIGKTSLPLVVTLTTVFMIIVSGRMVPAFAMVTSTVEPKIRGSFMSINSSIQQIASGAASFISGLILTQEMDGTLTNFEYVGMLSVFSLLFSVYLASKIKVAEVKSLDSK</sequence>
<evidence type="ECO:0000256" key="3">
    <source>
        <dbReference type="ARBA" id="ARBA00022692"/>
    </source>
</evidence>
<dbReference type="SUPFAM" id="SSF103473">
    <property type="entry name" value="MFS general substrate transporter"/>
    <property type="match status" value="1"/>
</dbReference>
<dbReference type="RefSeq" id="WP_135623230.1">
    <property type="nucleotide sequence ID" value="NZ_RQGD01000022.1"/>
</dbReference>
<dbReference type="CDD" id="cd17324">
    <property type="entry name" value="MFS_NepI_like"/>
    <property type="match status" value="1"/>
</dbReference>
<dbReference type="PROSITE" id="PS50850">
    <property type="entry name" value="MFS"/>
    <property type="match status" value="1"/>
</dbReference>
<feature type="transmembrane region" description="Helical" evidence="6">
    <location>
        <begin position="316"/>
        <end position="339"/>
    </location>
</feature>
<dbReference type="Proteomes" id="UP000297693">
    <property type="component" value="Unassembled WGS sequence"/>
</dbReference>